<proteinExistence type="inferred from homology"/>
<evidence type="ECO:0000256" key="2">
    <source>
        <dbReference type="ARBA" id="ARBA00022603"/>
    </source>
</evidence>
<dbReference type="EMBL" id="CP120997">
    <property type="protein sequence ID" value="WLQ35288.1"/>
    <property type="molecule type" value="Genomic_DNA"/>
</dbReference>
<gene>
    <name evidence="6" type="ORF">P8A18_18490</name>
</gene>
<dbReference type="GO" id="GO:0008168">
    <property type="term" value="F:methyltransferase activity"/>
    <property type="evidence" value="ECO:0007669"/>
    <property type="project" value="UniProtKB-KW"/>
</dbReference>
<dbReference type="EC" id="2.1.1.-" evidence="6"/>
<accession>A0ABY9HL80</accession>
<organism evidence="6 7">
    <name type="scientific">Streptomyces castrisilvae</name>
    <dbReference type="NCBI Taxonomy" id="3033811"/>
    <lineage>
        <taxon>Bacteria</taxon>
        <taxon>Bacillati</taxon>
        <taxon>Actinomycetota</taxon>
        <taxon>Actinomycetes</taxon>
        <taxon>Kitasatosporales</taxon>
        <taxon>Streptomycetaceae</taxon>
        <taxon>Streptomyces</taxon>
    </lineage>
</organism>
<comment type="similarity">
    <text evidence="1">Belongs to the methyltransferase superfamily.</text>
</comment>
<dbReference type="GO" id="GO:0032259">
    <property type="term" value="P:methylation"/>
    <property type="evidence" value="ECO:0007669"/>
    <property type="project" value="UniProtKB-KW"/>
</dbReference>
<feature type="compositionally biased region" description="Polar residues" evidence="4">
    <location>
        <begin position="1"/>
        <end position="11"/>
    </location>
</feature>
<dbReference type="CDD" id="cd02440">
    <property type="entry name" value="AdoMet_MTases"/>
    <property type="match status" value="1"/>
</dbReference>
<dbReference type="PANTHER" id="PTHR44942">
    <property type="entry name" value="METHYLTRANSF_11 DOMAIN-CONTAINING PROTEIN"/>
    <property type="match status" value="1"/>
</dbReference>
<reference evidence="6 7" key="1">
    <citation type="submission" date="2023-03" db="EMBL/GenBank/DDBJ databases">
        <title>Isolation and description of six Streptomyces strains from soil environments, able to metabolize different microbial glucans.</title>
        <authorList>
            <person name="Widen T."/>
            <person name="Larsbrink J."/>
        </authorList>
    </citation>
    <scope>NUCLEOTIDE SEQUENCE [LARGE SCALE GENOMIC DNA]</scope>
    <source>
        <strain evidence="6 7">Mut1</strain>
    </source>
</reference>
<evidence type="ECO:0000256" key="4">
    <source>
        <dbReference type="SAM" id="MobiDB-lite"/>
    </source>
</evidence>
<evidence type="ECO:0000256" key="1">
    <source>
        <dbReference type="ARBA" id="ARBA00008361"/>
    </source>
</evidence>
<evidence type="ECO:0000313" key="6">
    <source>
        <dbReference type="EMBL" id="WLQ35288.1"/>
    </source>
</evidence>
<dbReference type="Pfam" id="PF08241">
    <property type="entry name" value="Methyltransf_11"/>
    <property type="match status" value="1"/>
</dbReference>
<protein>
    <submittedName>
        <fullName evidence="6">Class I SAM-dependent methyltransferase</fullName>
        <ecNumber evidence="6">2.1.1.-</ecNumber>
    </submittedName>
</protein>
<evidence type="ECO:0000313" key="7">
    <source>
        <dbReference type="Proteomes" id="UP001239522"/>
    </source>
</evidence>
<keyword evidence="7" id="KW-1185">Reference proteome</keyword>
<feature type="region of interest" description="Disordered" evidence="4">
    <location>
        <begin position="1"/>
        <end position="31"/>
    </location>
</feature>
<dbReference type="InterPro" id="IPR051052">
    <property type="entry name" value="Diverse_substrate_MTase"/>
</dbReference>
<evidence type="ECO:0000256" key="3">
    <source>
        <dbReference type="ARBA" id="ARBA00022679"/>
    </source>
</evidence>
<dbReference type="PANTHER" id="PTHR44942:SF4">
    <property type="entry name" value="METHYLTRANSFERASE TYPE 11 DOMAIN-CONTAINING PROTEIN"/>
    <property type="match status" value="1"/>
</dbReference>
<dbReference type="Gene3D" id="3.40.50.150">
    <property type="entry name" value="Vaccinia Virus protein VP39"/>
    <property type="match status" value="1"/>
</dbReference>
<feature type="domain" description="Methyltransferase type 11" evidence="5">
    <location>
        <begin position="58"/>
        <end position="145"/>
    </location>
</feature>
<dbReference type="InterPro" id="IPR029063">
    <property type="entry name" value="SAM-dependent_MTases_sf"/>
</dbReference>
<evidence type="ECO:0000259" key="5">
    <source>
        <dbReference type="Pfam" id="PF08241"/>
    </source>
</evidence>
<dbReference type="Proteomes" id="UP001239522">
    <property type="component" value="Chromosome"/>
</dbReference>
<name>A0ABY9HL80_9ACTN</name>
<sequence>MPTLSRGQSDASGPEPHRHRQTAVSFGVDAERYDRARPPYPEALVDRIVAASPGPHVLDVGAGTGIEARQFRAAGCTVLGVEPDERMAAFARRGGVEVEVARFEDWQPAGRRFDAVVAGTAWHWVDPVAGAAKAAQVLRPGGRLAPFHHVPQLPAEVADALTEALRRVAPDSPFNPGLLKGPAVDAYQPLFERIADGIRQTGRFSEPEQWRFAWERVYTREEWLDQLPTFGGLTQLPTDRLAEVLDSAGAAIDLLGGHATMPYTSVVITSTRSGTD</sequence>
<keyword evidence="2 6" id="KW-0489">Methyltransferase</keyword>
<keyword evidence="3 6" id="KW-0808">Transferase</keyword>
<dbReference type="RefSeq" id="WP_306055946.1">
    <property type="nucleotide sequence ID" value="NZ_CP120997.1"/>
</dbReference>
<dbReference type="SUPFAM" id="SSF53335">
    <property type="entry name" value="S-adenosyl-L-methionine-dependent methyltransferases"/>
    <property type="match status" value="1"/>
</dbReference>
<dbReference type="InterPro" id="IPR013216">
    <property type="entry name" value="Methyltransf_11"/>
</dbReference>